<evidence type="ECO:0000256" key="2">
    <source>
        <dbReference type="SAM" id="MobiDB-lite"/>
    </source>
</evidence>
<feature type="region of interest" description="Disordered" evidence="2">
    <location>
        <begin position="1810"/>
        <end position="1835"/>
    </location>
</feature>
<organism evidence="4 5">
    <name type="scientific">Lineolata rhizophorae</name>
    <dbReference type="NCBI Taxonomy" id="578093"/>
    <lineage>
        <taxon>Eukaryota</taxon>
        <taxon>Fungi</taxon>
        <taxon>Dikarya</taxon>
        <taxon>Ascomycota</taxon>
        <taxon>Pezizomycotina</taxon>
        <taxon>Dothideomycetes</taxon>
        <taxon>Dothideomycetes incertae sedis</taxon>
        <taxon>Lineolatales</taxon>
        <taxon>Lineolataceae</taxon>
        <taxon>Lineolata</taxon>
    </lineage>
</organism>
<feature type="compositionally biased region" description="Polar residues" evidence="2">
    <location>
        <begin position="1"/>
        <end position="11"/>
    </location>
</feature>
<dbReference type="Pfam" id="PF25808">
    <property type="entry name" value="TPR_LAA1_C"/>
    <property type="match status" value="1"/>
</dbReference>
<dbReference type="EMBL" id="MU001691">
    <property type="protein sequence ID" value="KAF2454512.1"/>
    <property type="molecule type" value="Genomic_DNA"/>
</dbReference>
<evidence type="ECO:0000259" key="3">
    <source>
        <dbReference type="Pfam" id="PF25808"/>
    </source>
</evidence>
<reference evidence="4" key="1">
    <citation type="journal article" date="2020" name="Stud. Mycol.">
        <title>101 Dothideomycetes genomes: a test case for predicting lifestyles and emergence of pathogens.</title>
        <authorList>
            <person name="Haridas S."/>
            <person name="Albert R."/>
            <person name="Binder M."/>
            <person name="Bloem J."/>
            <person name="Labutti K."/>
            <person name="Salamov A."/>
            <person name="Andreopoulos B."/>
            <person name="Baker S."/>
            <person name="Barry K."/>
            <person name="Bills G."/>
            <person name="Bluhm B."/>
            <person name="Cannon C."/>
            <person name="Castanera R."/>
            <person name="Culley D."/>
            <person name="Daum C."/>
            <person name="Ezra D."/>
            <person name="Gonzalez J."/>
            <person name="Henrissat B."/>
            <person name="Kuo A."/>
            <person name="Liang C."/>
            <person name="Lipzen A."/>
            <person name="Lutzoni F."/>
            <person name="Magnuson J."/>
            <person name="Mondo S."/>
            <person name="Nolan M."/>
            <person name="Ohm R."/>
            <person name="Pangilinan J."/>
            <person name="Park H.-J."/>
            <person name="Ramirez L."/>
            <person name="Alfaro M."/>
            <person name="Sun H."/>
            <person name="Tritt A."/>
            <person name="Yoshinaga Y."/>
            <person name="Zwiers L.-H."/>
            <person name="Turgeon B."/>
            <person name="Goodwin S."/>
            <person name="Spatafora J."/>
            <person name="Crous P."/>
            <person name="Grigoriev I."/>
        </authorList>
    </citation>
    <scope>NUCLEOTIDE SEQUENCE</scope>
    <source>
        <strain evidence="4">ATCC 16933</strain>
    </source>
</reference>
<feature type="region of interest" description="Disordered" evidence="2">
    <location>
        <begin position="273"/>
        <end position="315"/>
    </location>
</feature>
<dbReference type="GO" id="GO:0005829">
    <property type="term" value="C:cytosol"/>
    <property type="evidence" value="ECO:0007669"/>
    <property type="project" value="GOC"/>
</dbReference>
<proteinExistence type="inferred from homology"/>
<feature type="compositionally biased region" description="Low complexity" evidence="2">
    <location>
        <begin position="1246"/>
        <end position="1262"/>
    </location>
</feature>
<dbReference type="GO" id="GO:0008104">
    <property type="term" value="P:intracellular protein localization"/>
    <property type="evidence" value="ECO:0007669"/>
    <property type="project" value="TreeGrafter"/>
</dbReference>
<name>A0A6A6NSV7_9PEZI</name>
<dbReference type="InterPro" id="IPR046837">
    <property type="entry name" value="Laa1/Sip1/HEATR5-like_HEAT"/>
</dbReference>
<dbReference type="OrthoDB" id="192608at2759"/>
<dbReference type="SUPFAM" id="SSF48371">
    <property type="entry name" value="ARM repeat"/>
    <property type="match status" value="2"/>
</dbReference>
<dbReference type="GO" id="GO:0016020">
    <property type="term" value="C:membrane"/>
    <property type="evidence" value="ECO:0007669"/>
    <property type="project" value="TreeGrafter"/>
</dbReference>
<feature type="region of interest" description="Disordered" evidence="2">
    <location>
        <begin position="2094"/>
        <end position="2129"/>
    </location>
</feature>
<feature type="compositionally biased region" description="Acidic residues" evidence="2">
    <location>
        <begin position="1976"/>
        <end position="1993"/>
    </location>
</feature>
<dbReference type="Pfam" id="PF25468">
    <property type="entry name" value="HEAT_HEATR5A"/>
    <property type="match status" value="1"/>
</dbReference>
<feature type="region of interest" description="Disordered" evidence="2">
    <location>
        <begin position="1920"/>
        <end position="1946"/>
    </location>
</feature>
<feature type="compositionally biased region" description="Basic residues" evidence="2">
    <location>
        <begin position="278"/>
        <end position="289"/>
    </location>
</feature>
<evidence type="ECO:0000256" key="1">
    <source>
        <dbReference type="ARBA" id="ARBA00008304"/>
    </source>
</evidence>
<dbReference type="InterPro" id="IPR016024">
    <property type="entry name" value="ARM-type_fold"/>
</dbReference>
<dbReference type="PANTHER" id="PTHR21663">
    <property type="entry name" value="HYPOTHETICAL HEAT DOMAIN-CONTAINING"/>
    <property type="match status" value="1"/>
</dbReference>
<dbReference type="InterPro" id="IPR040108">
    <property type="entry name" value="Laa1/Sip1/HEATR5"/>
</dbReference>
<feature type="region of interest" description="Disordered" evidence="2">
    <location>
        <begin position="1972"/>
        <end position="1993"/>
    </location>
</feature>
<dbReference type="PANTHER" id="PTHR21663:SF0">
    <property type="entry name" value="HEAT REPEAT-CONTAINING PROTEIN 5B"/>
    <property type="match status" value="1"/>
</dbReference>
<feature type="region of interest" description="Disordered" evidence="2">
    <location>
        <begin position="1242"/>
        <end position="1262"/>
    </location>
</feature>
<feature type="compositionally biased region" description="Low complexity" evidence="2">
    <location>
        <begin position="1811"/>
        <end position="1824"/>
    </location>
</feature>
<feature type="region of interest" description="Disordered" evidence="2">
    <location>
        <begin position="1"/>
        <end position="20"/>
    </location>
</feature>
<accession>A0A6A6NSV7</accession>
<dbReference type="GO" id="GO:0005794">
    <property type="term" value="C:Golgi apparatus"/>
    <property type="evidence" value="ECO:0007669"/>
    <property type="project" value="TreeGrafter"/>
</dbReference>
<dbReference type="GO" id="GO:0042147">
    <property type="term" value="P:retrograde transport, endosome to Golgi"/>
    <property type="evidence" value="ECO:0007669"/>
    <property type="project" value="TreeGrafter"/>
</dbReference>
<keyword evidence="5" id="KW-1185">Reference proteome</keyword>
<dbReference type="GO" id="GO:0030139">
    <property type="term" value="C:endocytic vesicle"/>
    <property type="evidence" value="ECO:0007669"/>
    <property type="project" value="TreeGrafter"/>
</dbReference>
<protein>
    <submittedName>
        <fullName evidence="4">HEAT repeat protein-like protein</fullName>
    </submittedName>
</protein>
<gene>
    <name evidence="4" type="ORF">BDY21DRAFT_309011</name>
</gene>
<dbReference type="Gene3D" id="1.25.10.10">
    <property type="entry name" value="Leucine-rich Repeat Variant"/>
    <property type="match status" value="3"/>
</dbReference>
<evidence type="ECO:0000313" key="5">
    <source>
        <dbReference type="Proteomes" id="UP000799766"/>
    </source>
</evidence>
<feature type="compositionally biased region" description="Acidic residues" evidence="2">
    <location>
        <begin position="1927"/>
        <end position="1937"/>
    </location>
</feature>
<comment type="similarity">
    <text evidence="1">Belongs to the HEATR5 family.</text>
</comment>
<feature type="domain" description="LAA1-like C-terminal TPR repeats" evidence="3">
    <location>
        <begin position="1887"/>
        <end position="2102"/>
    </location>
</feature>
<dbReference type="Pfam" id="PF20210">
    <property type="entry name" value="Laa1_Sip1_HTR5"/>
    <property type="match status" value="1"/>
</dbReference>
<sequence length="2129" mass="228017">MEASNAANGDTSDAPELDVPKLHSLPSEQQDLYLLTFSADLARHVDSLDRDGASAHQIYVKKQVFQILGLSNPLPTRAIRNNLGRSLSGILGKGDRKLLFETINELIAILSGPGKAEKDVRVKHAAMHCLGAVFEAAGDSAIGLSSLACSTILRALKTLGHNHTGLRAGIFTALARVYKTVAASADEAVARDVCKQARSAASTDRSLLVQARACACLQQLAARTPFFDNSNDFEKLQAAVWKAIDSGSSTVRHAAAGALSAALVKSYSEIPNSQPIPRLRKPKKSKKAPKGGADDDEDSVAPERPGSPAPTKPVTQLSYSLPDLLKQLSSHYCRPVTSNRARAGIAVCYVKTITSLGESIASTKYSEIARHLLVDLLCSSSIVHNRYRQLTTRRYVRIILENVVGQQMLGEAGQIGAAKYLINDILKDYPQALKERPEPAKQTLTGTLSTLSSLISSLGSATSSIADLCREGLLQVLQHPSYTVQVHASACLRSFVLACPQQLLPCVTICMNSVNRELGQLAGPRQSPRRCVGWANGLAAVLSTSNLQPLYGSVEINSRVLSQATNLLKSSSSSDLRISSTQIQVAWILIGGLMSLGPNFVKIHLSQLLLLWKNALPKPLNKDNMGHRNMLELSFLAHVRECALGSILAFLSCNSRLLTVDVTKRLAAMLQNTALFLNSLPARKTTEDIGFRLSPSLQLQDFDLMVRRRVLQCYTKLINLSPAGSAEALLQSNVLPLALSSFADPDSYAPSSLSSSIATSAGTFESIWDVADNCGFGVTGMVQGLDFRTLEGEGGAAVIRHWTTRKGPQAKIDRTLLSPICGSREHDSLRLYVNELADSEELPDPPSTEVVNAAINLFAVTLPLQAVKVQESILEQMVSFLSANSLQRDPARKAAMTVNIAAALLSTMKVAVKETRSSPGDLKAPPVEKAIQELLRSFVVDNDPFVRNVASEALGRLCSGAGNTFTTAEVNFLVDQIVSNREPQARSGYAVALGSIHSQLGGMAAGFHLKNILSILMSLSSDPHPTVHFWALDSLSRVAESAGLSFSGYVSSTLGILSQLYMSDSHNEESVAQTASNLEVDQPTPAVIARCIDSLINVLGPDLQDMAKPRDLIMTLLGQFQHETEELVLIESLRCLEHLSLYAPGHMEYAAYVKRLQKDLTSANSAKIRKMALDGLHNLMRRDAPDILRTAQPGLEDALWFALNTDPNNDVVQNIFRNWLHQTGLTATLDWVQRCHTALTRTTSNQDQAPTTAQQTKQTGGADLQDEEVAGFATSVAGGGPGAGAGAEDESTSTLEMLKWQVRTFAMDLLSDLLSIAAKDAGVKDDSPAEKALQQRVADVVRVAFSASTAGVVELRLRGLRIIDQVLRLFGKTPDPDFVEASLLEQYQAQIGSALTPAFAADSSPELAAQAVSVCATFIATGIVTDVDRMGRILKLLVSALENFSSNTEMAAIGDLKGLSSNAQVMVKMSVFSAWAELQIASAEQKYLTDVLKPHVAKLTPLWLSSLREFARLRFEPDISMSAGPASLTGSLDTIYAALNRETLLKFYQDSWLKLVDAIASLIDEDSDFVFDALDGRTAADESASPEGTTRRPNDINYRDEPVAFFFVLFGLAFEALAGRSGENQANQEHTLEILQALKKILRPSVSGYAIYQEVIFSETMDMLDRLVLTEPLAVQAVIVEIARNLCLGHPSARNTQDPVVGEEKLSEDIDQLFELTRIVVLVIAGLVPTLNGENALARHELNDESVALLSLSLSSLVDAAAVFPSIIKTDLHACILHIFSTIISTGSCQATAVPQALPIFRRFVASLARSSSSPSSSPSSSSPGGTGDDAASATQTQLRATLTQLLATIRTAQRRETPAALPCEKHAIMASTMLLSAAAPRLAARDPLLERFVAQLADCLASRTTAKVAAGCARTLLLLPPPPPSSEEEVEEEEEGSPASAAAAGATAETALPALLLPRLCAFVAHRAGAASSEGGDDEDDDDDDDPDDPDTAEARALLAQGLVAWVAGLRGAEGAPQRQRRLAAAMGVAVPTLLERARARGRGRGARAAGVRRETARWVLEVAAADKGAFARVVGGLGEAERAFLEEVVREVGGGGGSGQRQGQRGEEGRGDGGEAAPRIALRMDFG</sequence>
<dbReference type="GO" id="GO:0006897">
    <property type="term" value="P:endocytosis"/>
    <property type="evidence" value="ECO:0007669"/>
    <property type="project" value="TreeGrafter"/>
</dbReference>
<feature type="compositionally biased region" description="Basic and acidic residues" evidence="2">
    <location>
        <begin position="2106"/>
        <end position="2115"/>
    </location>
</feature>
<evidence type="ECO:0000313" key="4">
    <source>
        <dbReference type="EMBL" id="KAF2454512.1"/>
    </source>
</evidence>
<dbReference type="InterPro" id="IPR011989">
    <property type="entry name" value="ARM-like"/>
</dbReference>
<dbReference type="Proteomes" id="UP000799766">
    <property type="component" value="Unassembled WGS sequence"/>
</dbReference>
<dbReference type="InterPro" id="IPR057981">
    <property type="entry name" value="TPR_LAA1-like_C"/>
</dbReference>